<feature type="transmembrane region" description="Helical" evidence="1">
    <location>
        <begin position="397"/>
        <end position="414"/>
    </location>
</feature>
<keyword evidence="1" id="KW-0812">Transmembrane</keyword>
<organism evidence="2 3">
    <name type="scientific">Rhizosaccharibacter radicis</name>
    <dbReference type="NCBI Taxonomy" id="2782605"/>
    <lineage>
        <taxon>Bacteria</taxon>
        <taxon>Pseudomonadati</taxon>
        <taxon>Pseudomonadota</taxon>
        <taxon>Alphaproteobacteria</taxon>
        <taxon>Acetobacterales</taxon>
        <taxon>Acetobacteraceae</taxon>
        <taxon>Rhizosaccharibacter</taxon>
    </lineage>
</organism>
<dbReference type="InterPro" id="IPR006726">
    <property type="entry name" value="PHBA_efflux_AaeB/fusaric-R"/>
</dbReference>
<dbReference type="Pfam" id="PF04632">
    <property type="entry name" value="FUSC"/>
    <property type="match status" value="2"/>
</dbReference>
<feature type="transmembrane region" description="Helical" evidence="1">
    <location>
        <begin position="94"/>
        <end position="114"/>
    </location>
</feature>
<sequence length="619" mass="66850">MRAAFAPLAWFPRAALALPREGMEAVRLAVTAIIALFLAMGLELDAPHWAGWTVLSVTLATRGASLRKSLWRAGGTLVGVAVALLLVANFAQATLAFDVAIALWLGLLTAASTIESGQRSYGFALIGFTVPIIAFSNIPHPLDTFHEGVDRFSTICLGIACAYISNSFVAIGVPEVSRRLGNRLDDAATACRRWVDVALEERRDPGPMPSGQVMALGEAVIDAFTAQPSLRSGAYPVLRAAPRLRQALAAGLLRSRLPDRAGALSSTLLGLTGGRATWQIARVQAAARALRNGRRFGRRHVTFRPHLLLWNDLDWDGIHALRNALRTVIALSLVNAVWYATEWSSGATAATWSGLLCVLLASHLDPVAESRAFFMGTILAAIVGIFVHYALLTRTGHFLFLAAMLLPVCMLAVLGRSDKRAVWGTGFGFLILGVINPTNVMSYDLAGALNEILAELFGMATAVVAFSALPPPVTDETRRWRARRRLVRGVRAVAFHPRFLLPPRDRWMARGFGRLALITGDGEAHEDAQTMLLIGLLLLALRRVDDRLGRRVAGIVWDAVAAAPAVVAERCAELDGLAAGAGAVSLQGERIGALALLLRGLQLGPWPDLFRRRLFRRVR</sequence>
<comment type="caution">
    <text evidence="2">The sequence shown here is derived from an EMBL/GenBank/DDBJ whole genome shotgun (WGS) entry which is preliminary data.</text>
</comment>
<protein>
    <submittedName>
        <fullName evidence="2">FUSC family protein</fullName>
    </submittedName>
</protein>
<feature type="transmembrane region" description="Helical" evidence="1">
    <location>
        <begin position="152"/>
        <end position="173"/>
    </location>
</feature>
<keyword evidence="1" id="KW-0472">Membrane</keyword>
<evidence type="ECO:0000313" key="3">
    <source>
        <dbReference type="Proteomes" id="UP001524547"/>
    </source>
</evidence>
<feature type="transmembrane region" description="Helical" evidence="1">
    <location>
        <begin position="421"/>
        <end position="440"/>
    </location>
</feature>
<keyword evidence="3" id="KW-1185">Reference proteome</keyword>
<dbReference type="Proteomes" id="UP001524547">
    <property type="component" value="Unassembled WGS sequence"/>
</dbReference>
<evidence type="ECO:0000313" key="2">
    <source>
        <dbReference type="EMBL" id="MCQ8240175.1"/>
    </source>
</evidence>
<dbReference type="RefSeq" id="WP_422918924.1">
    <property type="nucleotide sequence ID" value="NZ_JAMZEJ010000003.1"/>
</dbReference>
<dbReference type="EMBL" id="JAMZEJ010000003">
    <property type="protein sequence ID" value="MCQ8240175.1"/>
    <property type="molecule type" value="Genomic_DNA"/>
</dbReference>
<reference evidence="2 3" key="1">
    <citation type="submission" date="2022-06" db="EMBL/GenBank/DDBJ databases">
        <title>Rhizosaccharibacter gen. nov. sp. nov. KSS12, endophytic bacteria isolated from sugarcane.</title>
        <authorList>
            <person name="Pitiwittayakul N."/>
        </authorList>
    </citation>
    <scope>NUCLEOTIDE SEQUENCE [LARGE SCALE GENOMIC DNA]</scope>
    <source>
        <strain evidence="2 3">KSS12</strain>
    </source>
</reference>
<name>A0ABT1VUZ5_9PROT</name>
<feature type="transmembrane region" description="Helical" evidence="1">
    <location>
        <begin position="121"/>
        <end position="140"/>
    </location>
</feature>
<keyword evidence="1" id="KW-1133">Transmembrane helix</keyword>
<feature type="transmembrane region" description="Helical" evidence="1">
    <location>
        <begin position="70"/>
        <end position="88"/>
    </location>
</feature>
<gene>
    <name evidence="2" type="ORF">NFI88_04880</name>
</gene>
<accession>A0ABT1VUZ5</accession>
<evidence type="ECO:0000256" key="1">
    <source>
        <dbReference type="SAM" id="Phobius"/>
    </source>
</evidence>
<feature type="transmembrane region" description="Helical" evidence="1">
    <location>
        <begin position="452"/>
        <end position="474"/>
    </location>
</feature>
<proteinExistence type="predicted"/>
<feature type="transmembrane region" description="Helical" evidence="1">
    <location>
        <begin position="372"/>
        <end position="391"/>
    </location>
</feature>